<dbReference type="InterPro" id="IPR055414">
    <property type="entry name" value="LRR_R13L4/SHOC2-like"/>
</dbReference>
<evidence type="ECO:0000256" key="5">
    <source>
        <dbReference type="ARBA" id="ARBA00022821"/>
    </source>
</evidence>
<name>A0AAN7J0J4_QUERU</name>
<evidence type="ECO:0000259" key="7">
    <source>
        <dbReference type="SMART" id="SM00382"/>
    </source>
</evidence>
<proteinExistence type="inferred from homology"/>
<dbReference type="Gene3D" id="1.10.8.430">
    <property type="entry name" value="Helical domain of apoptotic protease-activating factors"/>
    <property type="match status" value="1"/>
</dbReference>
<evidence type="ECO:0000313" key="9">
    <source>
        <dbReference type="Proteomes" id="UP001324115"/>
    </source>
</evidence>
<keyword evidence="6" id="KW-0067">ATP-binding</keyword>
<evidence type="ECO:0000256" key="3">
    <source>
        <dbReference type="ARBA" id="ARBA00022737"/>
    </source>
</evidence>
<dbReference type="Gene3D" id="1.10.10.10">
    <property type="entry name" value="Winged helix-like DNA-binding domain superfamily/Winged helix DNA-binding domain"/>
    <property type="match status" value="1"/>
</dbReference>
<dbReference type="GO" id="GO:0005524">
    <property type="term" value="F:ATP binding"/>
    <property type="evidence" value="ECO:0007669"/>
    <property type="project" value="UniProtKB-KW"/>
</dbReference>
<reference evidence="8 9" key="1">
    <citation type="journal article" date="2023" name="G3 (Bethesda)">
        <title>A haplotype-resolved chromosome-scale genome for Quercus rubra L. provides insights into the genetics of adaptive traits for red oak species.</title>
        <authorList>
            <person name="Kapoor B."/>
            <person name="Jenkins J."/>
            <person name="Schmutz J."/>
            <person name="Zhebentyayeva T."/>
            <person name="Kuelheim C."/>
            <person name="Coggeshall M."/>
            <person name="Heim C."/>
            <person name="Lasky J.R."/>
            <person name="Leites L."/>
            <person name="Islam-Faridi N."/>
            <person name="Romero-Severson J."/>
            <person name="DeLeo V.L."/>
            <person name="Lucas S.M."/>
            <person name="Lazic D."/>
            <person name="Gailing O."/>
            <person name="Carlson J."/>
            <person name="Staton M."/>
        </authorList>
    </citation>
    <scope>NUCLEOTIDE SEQUENCE [LARGE SCALE GENOMIC DNA]</scope>
    <source>
        <strain evidence="8">Pseudo-F2</strain>
    </source>
</reference>
<dbReference type="FunFam" id="1.10.10.10:FF:000322">
    <property type="entry name" value="Probable disease resistance protein At1g63360"/>
    <property type="match status" value="1"/>
</dbReference>
<sequence length="883" mass="101934">MDYLELLWKIACALCPFIIVLAKYDTDLQSNLQRLSNSKDALGCLRQEITRRVESEEGRQKKRIESVDNWLKKADRLEREVEFILQYGEHELQKTFLLKCLPWNCYSSYRLRETVITKSKDFKNAINDGKFDVVTYQLPRASVVEMPVENSTVGLDSLLEEVWGCLHDRSVGIIGLYGIGGVGKTTLLKKINNEFLNRIHNFDVTIWVMASKEVNMEKILEVIRKQIGISDSKWPRESENHERRATKILEVLRKKKFMLMIDDIWERIDLTSMGIPLPDHQNESKVVFTSRSRDVCGLMEAQRRIKVGCLAREEAINLFQMKVGEETLKSHPEILKLAKVVAEECEGLPLALITIGRAMRSRKTPGEWEHAISELRNYPSEFSGIGDQVFPVLRFSYDSLPCERDRKCFLYCSILREGYNIRKDELIYIWIGEGLLDERRNIHEAYNLGEHVVGTLKLACLLESDESEEFVRMHDIIRDMALWIANTGGRERNKILVQHVSSTEAHKFKIPDETERVSVWGDYDNIESFIGSEPHCPNLLSLFVKDTKLITFSNGFFQYMQALKVLDLSGNRRLTKLPESIGKLINLQYLNLSETGIVELPLELEKLKKLKSLLLNYTKDLKKIPTEVISSLLCLQVFSMVSDEFSPRDIRTAFYDEQALLVELEHLDDLDDLRITICLASGVTTILESPKLQKRIKMLSFKRICDLECLTVSSSSLERMKHLVKLEIMYCKSLQKFEISRNTSSTSRHYFPCLSEVVIWGCELRHATWLIYAPHLQKLTIADCTMVNVIEETEGVFCNLQTLHLQSLFDLRIICPRALVFPALIEIHVDQCVLLRELPLNAESASGLKQIKGTAKWWNLLEWEDKAIEDTFKSKFVEIPDYK</sequence>
<evidence type="ECO:0000313" key="8">
    <source>
        <dbReference type="EMBL" id="KAK4596274.1"/>
    </source>
</evidence>
<dbReference type="InterPro" id="IPR027417">
    <property type="entry name" value="P-loop_NTPase"/>
</dbReference>
<keyword evidence="2" id="KW-0433">Leucine-rich repeat</keyword>
<comment type="caution">
    <text evidence="8">The sequence shown here is derived from an EMBL/GenBank/DDBJ whole genome shotgun (WGS) entry which is preliminary data.</text>
</comment>
<keyword evidence="5" id="KW-0611">Plant defense</keyword>
<keyword evidence="3" id="KW-0677">Repeat</keyword>
<dbReference type="InterPro" id="IPR032675">
    <property type="entry name" value="LRR_dom_sf"/>
</dbReference>
<dbReference type="FunFam" id="1.10.8.430:FF:000003">
    <property type="entry name" value="Probable disease resistance protein At5g66910"/>
    <property type="match status" value="1"/>
</dbReference>
<dbReference type="Gene3D" id="3.40.50.300">
    <property type="entry name" value="P-loop containing nucleotide triphosphate hydrolases"/>
    <property type="match status" value="1"/>
</dbReference>
<evidence type="ECO:0000256" key="2">
    <source>
        <dbReference type="ARBA" id="ARBA00022614"/>
    </source>
</evidence>
<dbReference type="InterPro" id="IPR050905">
    <property type="entry name" value="Plant_NBS-LRR"/>
</dbReference>
<dbReference type="InterPro" id="IPR003593">
    <property type="entry name" value="AAA+_ATPase"/>
</dbReference>
<gene>
    <name evidence="8" type="ORF">RGQ29_014350</name>
</gene>
<dbReference type="InterPro" id="IPR002182">
    <property type="entry name" value="NB-ARC"/>
</dbReference>
<dbReference type="Pfam" id="PF23559">
    <property type="entry name" value="WHD_DRP"/>
    <property type="match status" value="1"/>
</dbReference>
<dbReference type="AlphaFoldDB" id="A0AAN7J0J4"/>
<dbReference type="GO" id="GO:0006952">
    <property type="term" value="P:defense response"/>
    <property type="evidence" value="ECO:0007669"/>
    <property type="project" value="UniProtKB-KW"/>
</dbReference>
<dbReference type="Proteomes" id="UP001324115">
    <property type="component" value="Unassembled WGS sequence"/>
</dbReference>
<dbReference type="PRINTS" id="PR00364">
    <property type="entry name" value="DISEASERSIST"/>
</dbReference>
<protein>
    <recommendedName>
        <fullName evidence="7">AAA+ ATPase domain-containing protein</fullName>
    </recommendedName>
</protein>
<organism evidence="8 9">
    <name type="scientific">Quercus rubra</name>
    <name type="common">Northern red oak</name>
    <name type="synonym">Quercus borealis</name>
    <dbReference type="NCBI Taxonomy" id="3512"/>
    <lineage>
        <taxon>Eukaryota</taxon>
        <taxon>Viridiplantae</taxon>
        <taxon>Streptophyta</taxon>
        <taxon>Embryophyta</taxon>
        <taxon>Tracheophyta</taxon>
        <taxon>Spermatophyta</taxon>
        <taxon>Magnoliopsida</taxon>
        <taxon>eudicotyledons</taxon>
        <taxon>Gunneridae</taxon>
        <taxon>Pentapetalae</taxon>
        <taxon>rosids</taxon>
        <taxon>fabids</taxon>
        <taxon>Fagales</taxon>
        <taxon>Fagaceae</taxon>
        <taxon>Quercus</taxon>
    </lineage>
</organism>
<comment type="similarity">
    <text evidence="1">Belongs to the disease resistance NB-LRR family.</text>
</comment>
<evidence type="ECO:0000256" key="6">
    <source>
        <dbReference type="ARBA" id="ARBA00022840"/>
    </source>
</evidence>
<evidence type="ECO:0000256" key="4">
    <source>
        <dbReference type="ARBA" id="ARBA00022741"/>
    </source>
</evidence>
<feature type="domain" description="AAA+ ATPase" evidence="7">
    <location>
        <begin position="170"/>
        <end position="317"/>
    </location>
</feature>
<dbReference type="PANTHER" id="PTHR33463">
    <property type="entry name" value="NB-ARC DOMAIN-CONTAINING PROTEIN-RELATED"/>
    <property type="match status" value="1"/>
</dbReference>
<dbReference type="PANTHER" id="PTHR33463:SF220">
    <property type="entry name" value="NB-ARC DOMAIN-CONTAINING PROTEIN"/>
    <property type="match status" value="1"/>
</dbReference>
<evidence type="ECO:0000256" key="1">
    <source>
        <dbReference type="ARBA" id="ARBA00008894"/>
    </source>
</evidence>
<dbReference type="FunFam" id="3.40.50.300:FF:001091">
    <property type="entry name" value="Probable disease resistance protein At1g61300"/>
    <property type="match status" value="1"/>
</dbReference>
<dbReference type="Pfam" id="PF23598">
    <property type="entry name" value="LRR_14"/>
    <property type="match status" value="1"/>
</dbReference>
<keyword evidence="9" id="KW-1185">Reference proteome</keyword>
<dbReference type="GO" id="GO:0043531">
    <property type="term" value="F:ADP binding"/>
    <property type="evidence" value="ECO:0007669"/>
    <property type="project" value="InterPro"/>
</dbReference>
<dbReference type="Gene3D" id="3.80.10.10">
    <property type="entry name" value="Ribonuclease Inhibitor"/>
    <property type="match status" value="2"/>
</dbReference>
<dbReference type="EMBL" id="JAXUIC010000003">
    <property type="protein sequence ID" value="KAK4596274.1"/>
    <property type="molecule type" value="Genomic_DNA"/>
</dbReference>
<accession>A0AAN7J0J4</accession>
<dbReference type="InterPro" id="IPR036388">
    <property type="entry name" value="WH-like_DNA-bd_sf"/>
</dbReference>
<keyword evidence="4" id="KW-0547">Nucleotide-binding</keyword>
<dbReference type="SUPFAM" id="SSF52058">
    <property type="entry name" value="L domain-like"/>
    <property type="match status" value="1"/>
</dbReference>
<dbReference type="SMART" id="SM00382">
    <property type="entry name" value="AAA"/>
    <property type="match status" value="1"/>
</dbReference>
<dbReference type="Pfam" id="PF00931">
    <property type="entry name" value="NB-ARC"/>
    <property type="match status" value="1"/>
</dbReference>
<dbReference type="SUPFAM" id="SSF52540">
    <property type="entry name" value="P-loop containing nucleoside triphosphate hydrolases"/>
    <property type="match status" value="1"/>
</dbReference>
<dbReference type="InterPro" id="IPR042197">
    <property type="entry name" value="Apaf_helical"/>
</dbReference>
<dbReference type="InterPro" id="IPR058922">
    <property type="entry name" value="WHD_DRP"/>
</dbReference>